<reference evidence="1 2" key="1">
    <citation type="journal article" date="2011" name="Science">
        <title>The ecoresponsive genome of Daphnia pulex.</title>
        <authorList>
            <person name="Colbourne J.K."/>
            <person name="Pfrender M.E."/>
            <person name="Gilbert D."/>
            <person name="Thomas W.K."/>
            <person name="Tucker A."/>
            <person name="Oakley T.H."/>
            <person name="Tokishita S."/>
            <person name="Aerts A."/>
            <person name="Arnold G.J."/>
            <person name="Basu M.K."/>
            <person name="Bauer D.J."/>
            <person name="Caceres C.E."/>
            <person name="Carmel L."/>
            <person name="Casola C."/>
            <person name="Choi J.H."/>
            <person name="Detter J.C."/>
            <person name="Dong Q."/>
            <person name="Dusheyko S."/>
            <person name="Eads B.D."/>
            <person name="Frohlich T."/>
            <person name="Geiler-Samerotte K.A."/>
            <person name="Gerlach D."/>
            <person name="Hatcher P."/>
            <person name="Jogdeo S."/>
            <person name="Krijgsveld J."/>
            <person name="Kriventseva E.V."/>
            <person name="Kultz D."/>
            <person name="Laforsch C."/>
            <person name="Lindquist E."/>
            <person name="Lopez J."/>
            <person name="Manak J.R."/>
            <person name="Muller J."/>
            <person name="Pangilinan J."/>
            <person name="Patwardhan R.P."/>
            <person name="Pitluck S."/>
            <person name="Pritham E.J."/>
            <person name="Rechtsteiner A."/>
            <person name="Rho M."/>
            <person name="Rogozin I.B."/>
            <person name="Sakarya O."/>
            <person name="Salamov A."/>
            <person name="Schaack S."/>
            <person name="Shapiro H."/>
            <person name="Shiga Y."/>
            <person name="Skalitzky C."/>
            <person name="Smith Z."/>
            <person name="Souvorov A."/>
            <person name="Sung W."/>
            <person name="Tang Z."/>
            <person name="Tsuchiya D."/>
            <person name="Tu H."/>
            <person name="Vos H."/>
            <person name="Wang M."/>
            <person name="Wolf Y.I."/>
            <person name="Yamagata H."/>
            <person name="Yamada T."/>
            <person name="Ye Y."/>
            <person name="Shaw J.R."/>
            <person name="Andrews J."/>
            <person name="Crease T.J."/>
            <person name="Tang H."/>
            <person name="Lucas S.M."/>
            <person name="Robertson H.M."/>
            <person name="Bork P."/>
            <person name="Koonin E.V."/>
            <person name="Zdobnov E.M."/>
            <person name="Grigoriev I.V."/>
            <person name="Lynch M."/>
            <person name="Boore J.L."/>
        </authorList>
    </citation>
    <scope>NUCLEOTIDE SEQUENCE [LARGE SCALE GENOMIC DNA]</scope>
</reference>
<dbReference type="KEGG" id="dpx:DAPPUDRAFT_251460"/>
<keyword evidence="2" id="KW-1185">Reference proteome</keyword>
<sequence length="106" mass="11812">MKAEMCDAEVGDFYNAAVALTACLGFFDLHSGHFHPSIQLVQKSAALAADLNSEMAEQKCFQTMEVNRGRFLKTYRILPELPKEVDGIPDYRPLEFDTLVADVGNE</sequence>
<gene>
    <name evidence="1" type="ORF">DAPPUDRAFT_251460</name>
</gene>
<accession>E9H0H0</accession>
<evidence type="ECO:0000313" key="1">
    <source>
        <dbReference type="EMBL" id="EFX74819.1"/>
    </source>
</evidence>
<protein>
    <submittedName>
        <fullName evidence="1">Uncharacterized protein</fullName>
    </submittedName>
</protein>
<dbReference type="AlphaFoldDB" id="E9H0H0"/>
<evidence type="ECO:0000313" key="2">
    <source>
        <dbReference type="Proteomes" id="UP000000305"/>
    </source>
</evidence>
<name>E9H0H0_DAPPU</name>
<dbReference type="InParanoid" id="E9H0H0"/>
<dbReference type="EMBL" id="GL732580">
    <property type="protein sequence ID" value="EFX74819.1"/>
    <property type="molecule type" value="Genomic_DNA"/>
</dbReference>
<proteinExistence type="predicted"/>
<organism evidence="1 2">
    <name type="scientific">Daphnia pulex</name>
    <name type="common">Water flea</name>
    <dbReference type="NCBI Taxonomy" id="6669"/>
    <lineage>
        <taxon>Eukaryota</taxon>
        <taxon>Metazoa</taxon>
        <taxon>Ecdysozoa</taxon>
        <taxon>Arthropoda</taxon>
        <taxon>Crustacea</taxon>
        <taxon>Branchiopoda</taxon>
        <taxon>Diplostraca</taxon>
        <taxon>Cladocera</taxon>
        <taxon>Anomopoda</taxon>
        <taxon>Daphniidae</taxon>
        <taxon>Daphnia</taxon>
    </lineage>
</organism>
<dbReference type="HOGENOM" id="CLU_2225861_0_0_1"/>
<dbReference type="Proteomes" id="UP000000305">
    <property type="component" value="Unassembled WGS sequence"/>
</dbReference>
<dbReference type="PROSITE" id="PS51257">
    <property type="entry name" value="PROKAR_LIPOPROTEIN"/>
    <property type="match status" value="1"/>
</dbReference>